<reference evidence="2 4" key="2">
    <citation type="submission" date="2024-07" db="EMBL/GenBank/DDBJ databases">
        <title>Genomic Encyclopedia of Type Strains, Phase V (KMG-V): Genome sequencing to study the core and pangenomes of soil and plant-associated prokaryotes.</title>
        <authorList>
            <person name="Whitman W."/>
        </authorList>
    </citation>
    <scope>NUCLEOTIDE SEQUENCE [LARGE SCALE GENOMIC DNA]</scope>
    <source>
        <strain evidence="2 4">USDA 415</strain>
    </source>
</reference>
<comment type="caution">
    <text evidence="1">The sequence shown here is derived from an EMBL/GenBank/DDBJ whole genome shotgun (WGS) entry which is preliminary data.</text>
</comment>
<sequence>MNNYSPEELASFRKVFEEAITSLLPMTLTISNRLQIAQNILSCAATGERDESELRVTALANVKGPQQI</sequence>
<gene>
    <name evidence="2" type="ORF">ABIF29_004952</name>
    <name evidence="1" type="ORF">JOH49_006029</name>
</gene>
<evidence type="ECO:0000313" key="1">
    <source>
        <dbReference type="EMBL" id="MBP1296276.1"/>
    </source>
</evidence>
<evidence type="ECO:0000313" key="3">
    <source>
        <dbReference type="Proteomes" id="UP000673383"/>
    </source>
</evidence>
<dbReference type="Proteomes" id="UP001565471">
    <property type="component" value="Unassembled WGS sequence"/>
</dbReference>
<reference evidence="1" key="1">
    <citation type="submission" date="2021-02" db="EMBL/GenBank/DDBJ databases">
        <title>Genomic Encyclopedia of Type Strains, Phase IV (KMG-V): Genome sequencing to study the core and pangenomes of soil and plant-associated prokaryotes.</title>
        <authorList>
            <person name="Whitman W."/>
        </authorList>
    </citation>
    <scope>NUCLEOTIDE SEQUENCE</scope>
    <source>
        <strain evidence="1">USDA 406</strain>
    </source>
</reference>
<proteinExistence type="predicted"/>
<organism evidence="1 3">
    <name type="scientific">Bradyrhizobium elkanii</name>
    <dbReference type="NCBI Taxonomy" id="29448"/>
    <lineage>
        <taxon>Bacteria</taxon>
        <taxon>Pseudomonadati</taxon>
        <taxon>Pseudomonadota</taxon>
        <taxon>Alphaproteobacteria</taxon>
        <taxon>Hyphomicrobiales</taxon>
        <taxon>Nitrobacteraceae</taxon>
        <taxon>Bradyrhizobium</taxon>
    </lineage>
</organism>
<dbReference type="EMBL" id="JBGBZA010000002">
    <property type="protein sequence ID" value="MEY9318153.1"/>
    <property type="molecule type" value="Genomic_DNA"/>
</dbReference>
<keyword evidence="4" id="KW-1185">Reference proteome</keyword>
<dbReference type="GeneID" id="92953856"/>
<accession>A0A4Q4K024</accession>
<dbReference type="RefSeq" id="WP_125459324.1">
    <property type="nucleotide sequence ID" value="NZ_BJNL01000012.1"/>
</dbReference>
<dbReference type="EMBL" id="JAFICZ010000001">
    <property type="protein sequence ID" value="MBP1296276.1"/>
    <property type="molecule type" value="Genomic_DNA"/>
</dbReference>
<evidence type="ECO:0000313" key="2">
    <source>
        <dbReference type="EMBL" id="MEY9318153.1"/>
    </source>
</evidence>
<dbReference type="AlphaFoldDB" id="A0A4Q4K024"/>
<evidence type="ECO:0000313" key="4">
    <source>
        <dbReference type="Proteomes" id="UP001565471"/>
    </source>
</evidence>
<protein>
    <submittedName>
        <fullName evidence="1">Uncharacterized protein</fullName>
    </submittedName>
</protein>
<name>A0A4Q4K024_BRAEL</name>
<dbReference type="Proteomes" id="UP000673383">
    <property type="component" value="Unassembled WGS sequence"/>
</dbReference>